<dbReference type="Proteomes" id="UP001610432">
    <property type="component" value="Unassembled WGS sequence"/>
</dbReference>
<protein>
    <submittedName>
        <fullName evidence="1">Uncharacterized protein</fullName>
    </submittedName>
</protein>
<reference evidence="1 2" key="1">
    <citation type="submission" date="2024-07" db="EMBL/GenBank/DDBJ databases">
        <title>Section-level genome sequencing and comparative genomics of Aspergillus sections Usti and Cavernicolus.</title>
        <authorList>
            <consortium name="Lawrence Berkeley National Laboratory"/>
            <person name="Nybo J.L."/>
            <person name="Vesth T.C."/>
            <person name="Theobald S."/>
            <person name="Frisvad J.C."/>
            <person name="Larsen T.O."/>
            <person name="Kjaerboelling I."/>
            <person name="Rothschild-Mancinelli K."/>
            <person name="Lyhne E.K."/>
            <person name="Kogle M.E."/>
            <person name="Barry K."/>
            <person name="Clum A."/>
            <person name="Na H."/>
            <person name="Ledsgaard L."/>
            <person name="Lin J."/>
            <person name="Lipzen A."/>
            <person name="Kuo A."/>
            <person name="Riley R."/>
            <person name="Mondo S."/>
            <person name="Labutti K."/>
            <person name="Haridas S."/>
            <person name="Pangalinan J."/>
            <person name="Salamov A.A."/>
            <person name="Simmons B.A."/>
            <person name="Magnuson J.K."/>
            <person name="Chen J."/>
            <person name="Drula E."/>
            <person name="Henrissat B."/>
            <person name="Wiebenga A."/>
            <person name="Lubbers R.J."/>
            <person name="Gomes A.C."/>
            <person name="Macurrencykelacurrency M.R."/>
            <person name="Stajich J."/>
            <person name="Grigoriev I.V."/>
            <person name="Mortensen U.H."/>
            <person name="De Vries R.P."/>
            <person name="Baker S.E."/>
            <person name="Andersen M.R."/>
        </authorList>
    </citation>
    <scope>NUCLEOTIDE SEQUENCE [LARGE SCALE GENOMIC DNA]</scope>
    <source>
        <strain evidence="1 2">CBS 449.75</strain>
    </source>
</reference>
<proteinExistence type="predicted"/>
<comment type="caution">
    <text evidence="1">The sequence shown here is derived from an EMBL/GenBank/DDBJ whole genome shotgun (WGS) entry which is preliminary data.</text>
</comment>
<dbReference type="GeneID" id="98141766"/>
<gene>
    <name evidence="1" type="ORF">BJX67DRAFT_283232</name>
</gene>
<evidence type="ECO:0000313" key="2">
    <source>
        <dbReference type="Proteomes" id="UP001610432"/>
    </source>
</evidence>
<sequence length="629" mass="70112">MAGPLCPRSGRLPRRAVSELCQVLQPHLSRSYSAVGHRKAGPGQSKLLRFALLKSLKPAHGGHPGAELEQQLRDVFIEEWPLSSPTPSWISRAPKGAPDDMEALIQTAQKVEDLWSILERWVVDRESCSLLSHEYSLVGDALRRCERSNSYGEILSFIHMLELRLKRFNGSASRDLYLLGIRYACLAFSEPPLEHYIRGYLNITKKKLSSVWRRRLVSELLSSFRAICFQNPKRDTSQMRQLIHGELDSSRPSLNNILSRSLERGIGRYLTLLVEAQSQTVHRELWDKLLQNISSESTVTQFGPAYEYALALADAGDSSAALAALTELSKRAGGDLPGISGFVRLNNILKHDSLRESLLCLVKEDQHPIILGEQLRRIEARLGITWQADKELHTGVSDPLCVASEQPILTIDGDSPGYGSSERLVAEIEALGCSRSERELTVICDLLDDHEGSLIPVYIPNWDASDARLFWAPQRSPIPLSEKHSLTNLDGYENGPSRDLGLIRLAPRENPFFRERSLHLIQLGCLLVERMPPSGDDLDISPKMEQTGYIVAFDRLNGVFAAIYAEEWFGSIDLISELQRLGTLHGVGRITAISPLKPARGNTTPTEICIHGGRIEADSVSTLDLDMRT</sequence>
<name>A0ABR4M0W0_9EURO</name>
<dbReference type="EMBL" id="JBFXLQ010000006">
    <property type="protein sequence ID" value="KAL2870426.1"/>
    <property type="molecule type" value="Genomic_DNA"/>
</dbReference>
<evidence type="ECO:0000313" key="1">
    <source>
        <dbReference type="EMBL" id="KAL2870426.1"/>
    </source>
</evidence>
<keyword evidence="2" id="KW-1185">Reference proteome</keyword>
<accession>A0ABR4M0W0</accession>
<organism evidence="1 2">
    <name type="scientific">Aspergillus lucknowensis</name>
    <dbReference type="NCBI Taxonomy" id="176173"/>
    <lineage>
        <taxon>Eukaryota</taxon>
        <taxon>Fungi</taxon>
        <taxon>Dikarya</taxon>
        <taxon>Ascomycota</taxon>
        <taxon>Pezizomycotina</taxon>
        <taxon>Eurotiomycetes</taxon>
        <taxon>Eurotiomycetidae</taxon>
        <taxon>Eurotiales</taxon>
        <taxon>Aspergillaceae</taxon>
        <taxon>Aspergillus</taxon>
        <taxon>Aspergillus subgen. Nidulantes</taxon>
    </lineage>
</organism>
<dbReference type="RefSeq" id="XP_070889405.1">
    <property type="nucleotide sequence ID" value="XM_071026694.1"/>
</dbReference>